<keyword evidence="2" id="KW-0808">Transferase</keyword>
<dbReference type="GO" id="GO:0046052">
    <property type="term" value="P:UTP catabolic process"/>
    <property type="evidence" value="ECO:0007669"/>
    <property type="project" value="TreeGrafter"/>
</dbReference>
<dbReference type="GO" id="GO:0046076">
    <property type="term" value="P:dTTP catabolic process"/>
    <property type="evidence" value="ECO:0007669"/>
    <property type="project" value="TreeGrafter"/>
</dbReference>
<dbReference type="Gene3D" id="1.10.287.1080">
    <property type="entry name" value="MazG-like"/>
    <property type="match status" value="1"/>
</dbReference>
<dbReference type="Pfam" id="PF03819">
    <property type="entry name" value="MazG"/>
    <property type="match status" value="1"/>
</dbReference>
<dbReference type="GO" id="GO:0046047">
    <property type="term" value="P:TTP catabolic process"/>
    <property type="evidence" value="ECO:0007669"/>
    <property type="project" value="TreeGrafter"/>
</dbReference>
<dbReference type="InterPro" id="IPR004518">
    <property type="entry name" value="MazG-like_dom"/>
</dbReference>
<dbReference type="GO" id="GO:0046061">
    <property type="term" value="P:dATP catabolic process"/>
    <property type="evidence" value="ECO:0007669"/>
    <property type="project" value="TreeGrafter"/>
</dbReference>
<keyword evidence="3" id="KW-1185">Reference proteome</keyword>
<dbReference type="Proteomes" id="UP000241048">
    <property type="component" value="Unassembled WGS sequence"/>
</dbReference>
<dbReference type="GO" id="GO:0032259">
    <property type="term" value="P:methylation"/>
    <property type="evidence" value="ECO:0007669"/>
    <property type="project" value="UniProtKB-KW"/>
</dbReference>
<name>A0A2T3FRX4_9CLOT</name>
<accession>A0A2T3FRX4</accession>
<reference evidence="2 3" key="1">
    <citation type="submission" date="2018-03" db="EMBL/GenBank/DDBJ databases">
        <title>Lachnoclostridium SNUG30386 gen.nov., sp.nov., isolated from human faeces.</title>
        <authorList>
            <person name="Seo B."/>
            <person name="Jeon K."/>
            <person name="Ko G."/>
        </authorList>
    </citation>
    <scope>NUCLEOTIDE SEQUENCE [LARGE SCALE GENOMIC DNA]</scope>
    <source>
        <strain evidence="2 3">SNUG30386</strain>
    </source>
</reference>
<dbReference type="GO" id="GO:0006950">
    <property type="term" value="P:response to stress"/>
    <property type="evidence" value="ECO:0007669"/>
    <property type="project" value="UniProtKB-ARBA"/>
</dbReference>
<dbReference type="PANTHER" id="PTHR30522:SF0">
    <property type="entry name" value="NUCLEOSIDE TRIPHOSPHATE PYROPHOSPHOHYDROLASE"/>
    <property type="match status" value="1"/>
</dbReference>
<keyword evidence="2" id="KW-0489">Methyltransferase</keyword>
<gene>
    <name evidence="2" type="ORF">C7U56_05100</name>
</gene>
<evidence type="ECO:0000313" key="3">
    <source>
        <dbReference type="Proteomes" id="UP000241048"/>
    </source>
</evidence>
<protein>
    <submittedName>
        <fullName evidence="2">Tetrapyrrole methylase</fullName>
    </submittedName>
</protein>
<sequence>MRFCEVVRHLRAEDGCPWDRAQTHTSLKPYCIEEAAEVIGGINIWEATGDAENLKEELGDLMLQILLHAQIAEEEGLFTVREVMDGASEKMIRRHPHVFGKSMLSEQGEPVTDWDAIKKQEKAGKEWTEAYLPGALEEAEKLLERAKERKGIKK</sequence>
<dbReference type="InterPro" id="IPR048015">
    <property type="entry name" value="NTP-PPase_MazG-like_N"/>
</dbReference>
<evidence type="ECO:0000259" key="1">
    <source>
        <dbReference type="Pfam" id="PF03819"/>
    </source>
</evidence>
<dbReference type="GO" id="GO:0046081">
    <property type="term" value="P:dUTP catabolic process"/>
    <property type="evidence" value="ECO:0007669"/>
    <property type="project" value="TreeGrafter"/>
</dbReference>
<dbReference type="EMBL" id="PYLO01000002">
    <property type="protein sequence ID" value="PST38022.1"/>
    <property type="molecule type" value="Genomic_DNA"/>
</dbReference>
<organism evidence="2 3">
    <name type="scientific">Clostridium fessum</name>
    <dbReference type="NCBI Taxonomy" id="2126740"/>
    <lineage>
        <taxon>Bacteria</taxon>
        <taxon>Bacillati</taxon>
        <taxon>Bacillota</taxon>
        <taxon>Clostridia</taxon>
        <taxon>Eubacteriales</taxon>
        <taxon>Clostridiaceae</taxon>
        <taxon>Clostridium</taxon>
    </lineage>
</organism>
<dbReference type="GO" id="GO:0006203">
    <property type="term" value="P:dGTP catabolic process"/>
    <property type="evidence" value="ECO:0007669"/>
    <property type="project" value="TreeGrafter"/>
</dbReference>
<comment type="caution">
    <text evidence="2">The sequence shown here is derived from an EMBL/GenBank/DDBJ whole genome shotgun (WGS) entry which is preliminary data.</text>
</comment>
<proteinExistence type="predicted"/>
<dbReference type="GO" id="GO:0008168">
    <property type="term" value="F:methyltransferase activity"/>
    <property type="evidence" value="ECO:0007669"/>
    <property type="project" value="UniProtKB-KW"/>
</dbReference>
<dbReference type="SUPFAM" id="SSF101386">
    <property type="entry name" value="all-alpha NTP pyrophosphatases"/>
    <property type="match status" value="1"/>
</dbReference>
<feature type="domain" description="NTP pyrophosphohydrolase MazG-like" evidence="1">
    <location>
        <begin position="22"/>
        <end position="99"/>
    </location>
</feature>
<dbReference type="AlphaFoldDB" id="A0A2T3FRX4"/>
<dbReference type="GO" id="GO:0047429">
    <property type="term" value="F:nucleoside triphosphate diphosphatase activity"/>
    <property type="evidence" value="ECO:0007669"/>
    <property type="project" value="TreeGrafter"/>
</dbReference>
<dbReference type="FunFam" id="1.10.287.1080:FF:000001">
    <property type="entry name" value="Nucleoside triphosphate pyrophosphohydrolase"/>
    <property type="match status" value="1"/>
</dbReference>
<evidence type="ECO:0000313" key="2">
    <source>
        <dbReference type="EMBL" id="PST38022.1"/>
    </source>
</evidence>
<dbReference type="CDD" id="cd11528">
    <property type="entry name" value="NTP-PPase_MazG_Nterm"/>
    <property type="match status" value="1"/>
</dbReference>
<dbReference type="InterPro" id="IPR011551">
    <property type="entry name" value="NTP_PyrPHydrolase_MazG"/>
</dbReference>
<dbReference type="PANTHER" id="PTHR30522">
    <property type="entry name" value="NUCLEOSIDE TRIPHOSPHATE PYROPHOSPHOHYDROLASE"/>
    <property type="match status" value="1"/>
</dbReference>